<name>A0AAE1QP18_9EUCA</name>
<feature type="domain" description="Endonuclease/exonuclease/phosphatase" evidence="1">
    <location>
        <begin position="2"/>
        <end position="82"/>
    </location>
</feature>
<dbReference type="Proteomes" id="UP001292094">
    <property type="component" value="Unassembled WGS sequence"/>
</dbReference>
<dbReference type="GO" id="GO:0031012">
    <property type="term" value="C:extracellular matrix"/>
    <property type="evidence" value="ECO:0007669"/>
    <property type="project" value="TreeGrafter"/>
</dbReference>
<evidence type="ECO:0000313" key="2">
    <source>
        <dbReference type="EMBL" id="KAK4328647.1"/>
    </source>
</evidence>
<dbReference type="InterPro" id="IPR005135">
    <property type="entry name" value="Endo/exonuclease/phosphatase"/>
</dbReference>
<dbReference type="Pfam" id="PF14529">
    <property type="entry name" value="Exo_endo_phos_2"/>
    <property type="match status" value="1"/>
</dbReference>
<dbReference type="AlphaFoldDB" id="A0AAE1QP18"/>
<dbReference type="EMBL" id="JAWZYT010000068">
    <property type="protein sequence ID" value="KAK4328647.1"/>
    <property type="molecule type" value="Genomic_DNA"/>
</dbReference>
<evidence type="ECO:0000259" key="1">
    <source>
        <dbReference type="Pfam" id="PF14529"/>
    </source>
</evidence>
<dbReference type="InterPro" id="IPR036691">
    <property type="entry name" value="Endo/exonu/phosph_ase_sf"/>
</dbReference>
<gene>
    <name evidence="2" type="ORF">Pmani_000956</name>
    <name evidence="3" type="ORF">Pmani_000969</name>
</gene>
<reference evidence="2" key="1">
    <citation type="submission" date="2023-11" db="EMBL/GenBank/DDBJ databases">
        <title>Genome assemblies of two species of porcelain crab, Petrolisthes cinctipes and Petrolisthes manimaculis (Anomura: Porcellanidae).</title>
        <authorList>
            <person name="Angst P."/>
        </authorList>
    </citation>
    <scope>NUCLEOTIDE SEQUENCE</scope>
    <source>
        <strain evidence="2">PB745_02</strain>
        <tissue evidence="2">Gill</tissue>
    </source>
</reference>
<keyword evidence="4" id="KW-1185">Reference proteome</keyword>
<dbReference type="Gene3D" id="3.60.10.10">
    <property type="entry name" value="Endonuclease/exonuclease/phosphatase"/>
    <property type="match status" value="1"/>
</dbReference>
<dbReference type="GO" id="GO:0061343">
    <property type="term" value="P:cell adhesion involved in heart morphogenesis"/>
    <property type="evidence" value="ECO:0007669"/>
    <property type="project" value="TreeGrafter"/>
</dbReference>
<evidence type="ECO:0000313" key="3">
    <source>
        <dbReference type="EMBL" id="KAK4328661.1"/>
    </source>
</evidence>
<accession>A0AAE1QP18</accession>
<comment type="caution">
    <text evidence="2">The sequence shown here is derived from an EMBL/GenBank/DDBJ whole genome shotgun (WGS) entry which is preliminary data.</text>
</comment>
<evidence type="ECO:0000313" key="4">
    <source>
        <dbReference type="Proteomes" id="UP001292094"/>
    </source>
</evidence>
<dbReference type="GO" id="GO:0003824">
    <property type="term" value="F:catalytic activity"/>
    <property type="evidence" value="ECO:0007669"/>
    <property type="project" value="InterPro"/>
</dbReference>
<dbReference type="PANTHER" id="PTHR33395:SF22">
    <property type="entry name" value="REVERSE TRANSCRIPTASE DOMAIN-CONTAINING PROTEIN"/>
    <property type="match status" value="1"/>
</dbReference>
<dbReference type="PANTHER" id="PTHR33395">
    <property type="entry name" value="TRANSCRIPTASE, PUTATIVE-RELATED-RELATED"/>
    <property type="match status" value="1"/>
</dbReference>
<proteinExistence type="predicted"/>
<dbReference type="EMBL" id="JAWZYT010000068">
    <property type="protein sequence ID" value="KAK4328661.1"/>
    <property type="molecule type" value="Genomic_DNA"/>
</dbReference>
<dbReference type="SUPFAM" id="SSF56219">
    <property type="entry name" value="DNase I-like"/>
    <property type="match status" value="1"/>
</dbReference>
<dbReference type="GO" id="GO:0007508">
    <property type="term" value="P:larval heart development"/>
    <property type="evidence" value="ECO:0007669"/>
    <property type="project" value="TreeGrafter"/>
</dbReference>
<sequence>MCGDFNFPHIKWPKGIVFGGTSEEQVQARALKKHSDREFLSQQIRQPTRQNNILDLFFTNNPASISLHRAENNIFSDHNLIIINTTYKRKSTLRYEGNSSAGSSPFKAYNFYTE</sequence>
<protein>
    <recommendedName>
        <fullName evidence="1">Endonuclease/exonuclease/phosphatase domain-containing protein</fullName>
    </recommendedName>
</protein>
<organism evidence="2 4">
    <name type="scientific">Petrolisthes manimaculis</name>
    <dbReference type="NCBI Taxonomy" id="1843537"/>
    <lineage>
        <taxon>Eukaryota</taxon>
        <taxon>Metazoa</taxon>
        <taxon>Ecdysozoa</taxon>
        <taxon>Arthropoda</taxon>
        <taxon>Crustacea</taxon>
        <taxon>Multicrustacea</taxon>
        <taxon>Malacostraca</taxon>
        <taxon>Eumalacostraca</taxon>
        <taxon>Eucarida</taxon>
        <taxon>Decapoda</taxon>
        <taxon>Pleocyemata</taxon>
        <taxon>Anomura</taxon>
        <taxon>Galatheoidea</taxon>
        <taxon>Porcellanidae</taxon>
        <taxon>Petrolisthes</taxon>
    </lineage>
</organism>